<feature type="transmembrane region" description="Helical" evidence="1">
    <location>
        <begin position="6"/>
        <end position="27"/>
    </location>
</feature>
<evidence type="ECO:0008006" key="4">
    <source>
        <dbReference type="Google" id="ProtNLM"/>
    </source>
</evidence>
<accession>A0A919PF63</accession>
<evidence type="ECO:0000256" key="1">
    <source>
        <dbReference type="SAM" id="Phobius"/>
    </source>
</evidence>
<evidence type="ECO:0000313" key="3">
    <source>
        <dbReference type="Proteomes" id="UP000660611"/>
    </source>
</evidence>
<dbReference type="EMBL" id="BONQ01000017">
    <property type="protein sequence ID" value="GIG42809.1"/>
    <property type="molecule type" value="Genomic_DNA"/>
</dbReference>
<keyword evidence="1" id="KW-0812">Transmembrane</keyword>
<dbReference type="Pfam" id="PF12836">
    <property type="entry name" value="HHH_3"/>
    <property type="match status" value="1"/>
</dbReference>
<name>A0A919PF63_9ACTN</name>
<keyword evidence="3" id="KW-1185">Reference proteome</keyword>
<dbReference type="Proteomes" id="UP000660611">
    <property type="component" value="Unassembled WGS sequence"/>
</dbReference>
<dbReference type="InterPro" id="IPR010994">
    <property type="entry name" value="RuvA_2-like"/>
</dbReference>
<keyword evidence="1" id="KW-1133">Transmembrane helix</keyword>
<dbReference type="SUPFAM" id="SSF47781">
    <property type="entry name" value="RuvA domain 2-like"/>
    <property type="match status" value="1"/>
</dbReference>
<organism evidence="2 3">
    <name type="scientific">Dactylosporangium siamense</name>
    <dbReference type="NCBI Taxonomy" id="685454"/>
    <lineage>
        <taxon>Bacteria</taxon>
        <taxon>Bacillati</taxon>
        <taxon>Actinomycetota</taxon>
        <taxon>Actinomycetes</taxon>
        <taxon>Micromonosporales</taxon>
        <taxon>Micromonosporaceae</taxon>
        <taxon>Dactylosporangium</taxon>
    </lineage>
</organism>
<dbReference type="Gene3D" id="1.10.150.320">
    <property type="entry name" value="Photosystem II 12 kDa extrinsic protein"/>
    <property type="match status" value="1"/>
</dbReference>
<protein>
    <recommendedName>
        <fullName evidence="4">Helix-hairpin-helix domain-containing protein</fullName>
    </recommendedName>
</protein>
<proteinExistence type="predicted"/>
<gene>
    <name evidence="2" type="ORF">Dsi01nite_008500</name>
</gene>
<reference evidence="2" key="1">
    <citation type="submission" date="2021-01" db="EMBL/GenBank/DDBJ databases">
        <title>Whole genome shotgun sequence of Dactylosporangium siamense NBRC 106093.</title>
        <authorList>
            <person name="Komaki H."/>
            <person name="Tamura T."/>
        </authorList>
    </citation>
    <scope>NUCLEOTIDE SEQUENCE</scope>
    <source>
        <strain evidence="2">NBRC 106093</strain>
    </source>
</reference>
<keyword evidence="1" id="KW-0472">Membrane</keyword>
<feature type="transmembrane region" description="Helical" evidence="1">
    <location>
        <begin position="34"/>
        <end position="53"/>
    </location>
</feature>
<feature type="transmembrane region" description="Helical" evidence="1">
    <location>
        <begin position="65"/>
        <end position="85"/>
    </location>
</feature>
<sequence>MRNSAWLLIPLLTLGTFSGAGLIVIGIRARRWTWWLPGTGYVVALCVIGAIGSQSGDGAGAVFRLYFAVWAVGIAHCVAINSDWLRWRAEQERYQNSAPAEAVIGRSMALYVNTAGPRDLATLPGFDAARVRRVLAERDARQRFGSVKEFAEAAGLSQDELRRLQYWLTV</sequence>
<comment type="caution">
    <text evidence="2">The sequence shown here is derived from an EMBL/GenBank/DDBJ whole genome shotgun (WGS) entry which is preliminary data.</text>
</comment>
<evidence type="ECO:0000313" key="2">
    <source>
        <dbReference type="EMBL" id="GIG42809.1"/>
    </source>
</evidence>
<dbReference type="AlphaFoldDB" id="A0A919PF63"/>